<comment type="caution">
    <text evidence="2">The sequence shown here is derived from an EMBL/GenBank/DDBJ whole genome shotgun (WGS) entry which is preliminary data.</text>
</comment>
<organism evidence="2 3">
    <name type="scientific">Echria macrotheca</name>
    <dbReference type="NCBI Taxonomy" id="438768"/>
    <lineage>
        <taxon>Eukaryota</taxon>
        <taxon>Fungi</taxon>
        <taxon>Dikarya</taxon>
        <taxon>Ascomycota</taxon>
        <taxon>Pezizomycotina</taxon>
        <taxon>Sordariomycetes</taxon>
        <taxon>Sordariomycetidae</taxon>
        <taxon>Sordariales</taxon>
        <taxon>Schizotheciaceae</taxon>
        <taxon>Echria</taxon>
    </lineage>
</organism>
<evidence type="ECO:0000313" key="3">
    <source>
        <dbReference type="Proteomes" id="UP001239445"/>
    </source>
</evidence>
<feature type="compositionally biased region" description="Low complexity" evidence="1">
    <location>
        <begin position="376"/>
        <end position="385"/>
    </location>
</feature>
<protein>
    <submittedName>
        <fullName evidence="2">Uncharacterized protein</fullName>
    </submittedName>
</protein>
<name>A0AAJ0BMY7_9PEZI</name>
<accession>A0AAJ0BMY7</accession>
<gene>
    <name evidence="2" type="ORF">QBC47DRAFT_368378</name>
</gene>
<keyword evidence="3" id="KW-1185">Reference proteome</keyword>
<evidence type="ECO:0000256" key="1">
    <source>
        <dbReference type="SAM" id="MobiDB-lite"/>
    </source>
</evidence>
<feature type="compositionally biased region" description="Polar residues" evidence="1">
    <location>
        <begin position="1"/>
        <end position="29"/>
    </location>
</feature>
<feature type="compositionally biased region" description="Low complexity" evidence="1">
    <location>
        <begin position="475"/>
        <end position="486"/>
    </location>
</feature>
<dbReference type="AlphaFoldDB" id="A0AAJ0BMY7"/>
<feature type="region of interest" description="Disordered" evidence="1">
    <location>
        <begin position="1"/>
        <end position="535"/>
    </location>
</feature>
<feature type="compositionally biased region" description="Basic and acidic residues" evidence="1">
    <location>
        <begin position="265"/>
        <end position="280"/>
    </location>
</feature>
<sequence length="892" mass="100472">MTRSSMVDRSNFHTLLQTGSWRTSRSRSPNPYDRSPQLDRSYESIADYPRSSGRSRRARRPPPPSVEDETESLAREYTPSIAPSLSDDEPKNRGDVDQQPILVRVLEEEDDTAPEQNAERRFVLVGSEVGTENNEDEPSVARQRSPVKSDYDDNTCRQYVLVSSDEPTKETKETKEGRKANVAKRINHQDLPHIETNVEPPEPSIKRSHSRRNREKPVIDQPTREPARQPDDSFLSPVFTHSTGGRERAYLDINAGVGRSPTAKGPREEPKSKRNEEKRAGQSSSSHRRMSSAAGPRPSANGLGAFGFGNPDDVFAFMMPGGEAPPRGERTSESPSKSRKSTSPPYLPTVRDRDRPGGQRSRRQSNARDQAEYYGSTSLKNNSSSRSERPRPRRDTETLLPLDPARSGPKGPSPLPSPRIGQGMPFSDPMLAGPRSPRSTTLPYPVERRRPDDYQFPPSGSPPRRQDDGDRTSRPRAPSRSASIPSGGVVPVGAPLSRVSTAERRGQASLREESEDRTSQGQYWQPPPFDPEKQSAYLDRPVTSYRRYSEDVQQGVLPQLPECRYIVPTIPRSRSGSVQFLSLPGAKNFIICPDCYDGVFSNIPEFNQLFVRAAPFPPDQPITCHFGSSPWYRIAFLMTLKHRYPDLRLLETVAYISARNQGCPGAKVATRIWYSMMDPSARRPIGSFSICPSCTEMIGALFPNLADIFFPMDQYPAPRKGVCELHFAPERKRFLEYFDLLETTSDKARNRRGLPNIQELADRVRDVSLMEECPRDAVLQNGKWHVMEHLPDFTVCDECYDEVVWPLVEDSQNTNQVANDFVRGQQTRAAASCQLYSDRMRDVFRRACRRNDLGYLEAKLMEKQGPGSDVGISQSSALQLENEWEPRRSRMG</sequence>
<reference evidence="2" key="1">
    <citation type="submission" date="2023-06" db="EMBL/GenBank/DDBJ databases">
        <title>Genome-scale phylogeny and comparative genomics of the fungal order Sordariales.</title>
        <authorList>
            <consortium name="Lawrence Berkeley National Laboratory"/>
            <person name="Hensen N."/>
            <person name="Bonometti L."/>
            <person name="Westerberg I."/>
            <person name="Brannstrom I.O."/>
            <person name="Guillou S."/>
            <person name="Cros-Aarteil S."/>
            <person name="Calhoun S."/>
            <person name="Haridas S."/>
            <person name="Kuo A."/>
            <person name="Mondo S."/>
            <person name="Pangilinan J."/>
            <person name="Riley R."/>
            <person name="Labutti K."/>
            <person name="Andreopoulos B."/>
            <person name="Lipzen A."/>
            <person name="Chen C."/>
            <person name="Yanf M."/>
            <person name="Daum C."/>
            <person name="Ng V."/>
            <person name="Clum A."/>
            <person name="Steindorff A."/>
            <person name="Ohm R."/>
            <person name="Martin F."/>
            <person name="Silar P."/>
            <person name="Natvig D."/>
            <person name="Lalanne C."/>
            <person name="Gautier V."/>
            <person name="Ament-Velasquez S.L."/>
            <person name="Kruys A."/>
            <person name="Hutchinson M.I."/>
            <person name="Powell A.J."/>
            <person name="Barry K."/>
            <person name="Miller A.N."/>
            <person name="Grigoriev I.V."/>
            <person name="Debuchy R."/>
            <person name="Gladieux P."/>
            <person name="Thoren M.H."/>
            <person name="Johannesson H."/>
        </authorList>
    </citation>
    <scope>NUCLEOTIDE SEQUENCE</scope>
    <source>
        <strain evidence="2">PSN4</strain>
    </source>
</reference>
<feature type="region of interest" description="Disordered" evidence="1">
    <location>
        <begin position="864"/>
        <end position="892"/>
    </location>
</feature>
<feature type="compositionally biased region" description="Basic and acidic residues" evidence="1">
    <location>
        <begin position="215"/>
        <end position="231"/>
    </location>
</feature>
<dbReference type="Proteomes" id="UP001239445">
    <property type="component" value="Unassembled WGS sequence"/>
</dbReference>
<feature type="compositionally biased region" description="Basic and acidic residues" evidence="1">
    <location>
        <begin position="464"/>
        <end position="473"/>
    </location>
</feature>
<evidence type="ECO:0000313" key="2">
    <source>
        <dbReference type="EMBL" id="KAK1760847.1"/>
    </source>
</evidence>
<feature type="compositionally biased region" description="Basic and acidic residues" evidence="1">
    <location>
        <begin position="386"/>
        <end position="397"/>
    </location>
</feature>
<proteinExistence type="predicted"/>
<feature type="compositionally biased region" description="Basic and acidic residues" evidence="1">
    <location>
        <begin position="501"/>
        <end position="518"/>
    </location>
</feature>
<dbReference type="EMBL" id="MU839827">
    <property type="protein sequence ID" value="KAK1760847.1"/>
    <property type="molecule type" value="Genomic_DNA"/>
</dbReference>
<feature type="compositionally biased region" description="Basic and acidic residues" evidence="1">
    <location>
        <begin position="166"/>
        <end position="179"/>
    </location>
</feature>